<dbReference type="PROSITE" id="PS50113">
    <property type="entry name" value="PAC"/>
    <property type="match status" value="1"/>
</dbReference>
<feature type="modified residue" description="4-aspartylphosphate" evidence="4">
    <location>
        <position position="752"/>
    </location>
</feature>
<dbReference type="SMART" id="SM00387">
    <property type="entry name" value="HATPase_c"/>
    <property type="match status" value="1"/>
</dbReference>
<evidence type="ECO:0000256" key="4">
    <source>
        <dbReference type="PROSITE-ProRule" id="PRU00169"/>
    </source>
</evidence>
<dbReference type="SMART" id="SM00091">
    <property type="entry name" value="PAS"/>
    <property type="match status" value="1"/>
</dbReference>
<evidence type="ECO:0000259" key="10">
    <source>
        <dbReference type="PROSITE" id="PS50113"/>
    </source>
</evidence>
<dbReference type="InterPro" id="IPR000014">
    <property type="entry name" value="PAS"/>
</dbReference>
<dbReference type="InterPro" id="IPR000700">
    <property type="entry name" value="PAS-assoc_C"/>
</dbReference>
<comment type="catalytic activity">
    <reaction evidence="1">
        <text>ATP + protein L-histidine = ADP + protein N-phospho-L-histidine.</text>
        <dbReference type="EC" id="2.7.13.3"/>
    </reaction>
</comment>
<evidence type="ECO:0000259" key="9">
    <source>
        <dbReference type="PROSITE" id="PS50112"/>
    </source>
</evidence>
<dbReference type="SMART" id="SM00388">
    <property type="entry name" value="HisKA"/>
    <property type="match status" value="1"/>
</dbReference>
<dbReference type="InterPro" id="IPR004358">
    <property type="entry name" value="Sig_transdc_His_kin-like_C"/>
</dbReference>
<feature type="domain" description="Histidine kinase" evidence="7">
    <location>
        <begin position="459"/>
        <end position="679"/>
    </location>
</feature>
<dbReference type="InterPro" id="IPR003594">
    <property type="entry name" value="HATPase_dom"/>
</dbReference>
<dbReference type="SUPFAM" id="SSF55785">
    <property type="entry name" value="PYP-like sensor domain (PAS domain)"/>
    <property type="match status" value="1"/>
</dbReference>
<dbReference type="PROSITE" id="PS50109">
    <property type="entry name" value="HIS_KIN"/>
    <property type="match status" value="1"/>
</dbReference>
<dbReference type="PANTHER" id="PTHR43065:SF49">
    <property type="entry name" value="HISTIDINE KINASE"/>
    <property type="match status" value="1"/>
</dbReference>
<keyword evidence="12" id="KW-1185">Reference proteome</keyword>
<dbReference type="InterPro" id="IPR003661">
    <property type="entry name" value="HisK_dim/P_dom"/>
</dbReference>
<keyword evidence="6" id="KW-0812">Transmembrane</keyword>
<accession>A0ABU8XT61</accession>
<comment type="caution">
    <text evidence="11">The sequence shown here is derived from an EMBL/GenBank/DDBJ whole genome shotgun (WGS) entry which is preliminary data.</text>
</comment>
<dbReference type="SUPFAM" id="SSF55874">
    <property type="entry name" value="ATPase domain of HSP90 chaperone/DNA topoisomerase II/histidine kinase"/>
    <property type="match status" value="1"/>
</dbReference>
<evidence type="ECO:0000259" key="7">
    <source>
        <dbReference type="PROSITE" id="PS50109"/>
    </source>
</evidence>
<dbReference type="NCBIfam" id="TIGR00229">
    <property type="entry name" value="sensory_box"/>
    <property type="match status" value="1"/>
</dbReference>
<dbReference type="EMBL" id="JBBLZC010000014">
    <property type="protein sequence ID" value="MEK0084400.1"/>
    <property type="molecule type" value="Genomic_DNA"/>
</dbReference>
<evidence type="ECO:0000256" key="6">
    <source>
        <dbReference type="SAM" id="Phobius"/>
    </source>
</evidence>
<dbReference type="InterPro" id="IPR036890">
    <property type="entry name" value="HATPase_C_sf"/>
</dbReference>
<dbReference type="PROSITE" id="PS50110">
    <property type="entry name" value="RESPONSE_REGULATORY"/>
    <property type="match status" value="1"/>
</dbReference>
<dbReference type="InterPro" id="IPR013656">
    <property type="entry name" value="PAS_4"/>
</dbReference>
<gene>
    <name evidence="11" type="ORF">U1T56_14680</name>
</gene>
<evidence type="ECO:0000256" key="3">
    <source>
        <dbReference type="ARBA" id="ARBA00022553"/>
    </source>
</evidence>
<dbReference type="PROSITE" id="PS50112">
    <property type="entry name" value="PAS"/>
    <property type="match status" value="1"/>
</dbReference>
<feature type="domain" description="PAS" evidence="9">
    <location>
        <begin position="277"/>
        <end position="350"/>
    </location>
</feature>
<dbReference type="InterPro" id="IPR036097">
    <property type="entry name" value="HisK_dim/P_sf"/>
</dbReference>
<dbReference type="CDD" id="cd00130">
    <property type="entry name" value="PAS"/>
    <property type="match status" value="1"/>
</dbReference>
<dbReference type="InterPro" id="IPR005467">
    <property type="entry name" value="His_kinase_dom"/>
</dbReference>
<feature type="domain" description="Response regulatory" evidence="8">
    <location>
        <begin position="702"/>
        <end position="813"/>
    </location>
</feature>
<dbReference type="CDD" id="cd00082">
    <property type="entry name" value="HisKA"/>
    <property type="match status" value="1"/>
</dbReference>
<evidence type="ECO:0000313" key="11">
    <source>
        <dbReference type="EMBL" id="MEK0084400.1"/>
    </source>
</evidence>
<name>A0ABU8XT61_9PROT</name>
<dbReference type="Pfam" id="PF02518">
    <property type="entry name" value="HATPase_c"/>
    <property type="match status" value="1"/>
</dbReference>
<dbReference type="SUPFAM" id="SSF52172">
    <property type="entry name" value="CheY-like"/>
    <property type="match status" value="1"/>
</dbReference>
<feature type="domain" description="PAC" evidence="10">
    <location>
        <begin position="350"/>
        <end position="403"/>
    </location>
</feature>
<dbReference type="Gene3D" id="3.30.450.20">
    <property type="entry name" value="PAS domain"/>
    <property type="match status" value="1"/>
</dbReference>
<keyword evidence="6" id="KW-0472">Membrane</keyword>
<dbReference type="RefSeq" id="WP_418160248.1">
    <property type="nucleotide sequence ID" value="NZ_JBBLZC010000014.1"/>
</dbReference>
<dbReference type="Gene3D" id="3.40.50.2300">
    <property type="match status" value="1"/>
</dbReference>
<keyword evidence="5" id="KW-0175">Coiled coil</keyword>
<evidence type="ECO:0000256" key="5">
    <source>
        <dbReference type="SAM" id="Coils"/>
    </source>
</evidence>
<evidence type="ECO:0000256" key="2">
    <source>
        <dbReference type="ARBA" id="ARBA00012438"/>
    </source>
</evidence>
<dbReference type="InterPro" id="IPR001789">
    <property type="entry name" value="Sig_transdc_resp-reg_receiver"/>
</dbReference>
<dbReference type="PANTHER" id="PTHR43065">
    <property type="entry name" value="SENSOR HISTIDINE KINASE"/>
    <property type="match status" value="1"/>
</dbReference>
<dbReference type="InterPro" id="IPR011006">
    <property type="entry name" value="CheY-like_superfamily"/>
</dbReference>
<feature type="transmembrane region" description="Helical" evidence="6">
    <location>
        <begin position="242"/>
        <end position="264"/>
    </location>
</feature>
<dbReference type="InterPro" id="IPR007892">
    <property type="entry name" value="CHASE4"/>
</dbReference>
<organism evidence="11 12">
    <name type="scientific">Benzoatithermus flavus</name>
    <dbReference type="NCBI Taxonomy" id="3108223"/>
    <lineage>
        <taxon>Bacteria</taxon>
        <taxon>Pseudomonadati</taxon>
        <taxon>Pseudomonadota</taxon>
        <taxon>Alphaproteobacteria</taxon>
        <taxon>Geminicoccales</taxon>
        <taxon>Geminicoccaceae</taxon>
        <taxon>Benzoatithermus</taxon>
    </lineage>
</organism>
<keyword evidence="6" id="KW-1133">Transmembrane helix</keyword>
<dbReference type="SMART" id="SM00448">
    <property type="entry name" value="REC"/>
    <property type="match status" value="1"/>
</dbReference>
<evidence type="ECO:0000313" key="12">
    <source>
        <dbReference type="Proteomes" id="UP001375743"/>
    </source>
</evidence>
<dbReference type="Proteomes" id="UP001375743">
    <property type="component" value="Unassembled WGS sequence"/>
</dbReference>
<dbReference type="SUPFAM" id="SSF47384">
    <property type="entry name" value="Homodimeric domain of signal transducing histidine kinase"/>
    <property type="match status" value="1"/>
</dbReference>
<reference evidence="11 12" key="1">
    <citation type="submission" date="2024-01" db="EMBL/GenBank/DDBJ databases">
        <title>Multi-omics insights into the function and evolution of sodium benzoate biodegradation pathways in Benzoatithermus flavus gen. nov., sp. nov. from hot spring.</title>
        <authorList>
            <person name="Hu C.-J."/>
            <person name="Li W.-J."/>
        </authorList>
    </citation>
    <scope>NUCLEOTIDE SEQUENCE [LARGE SCALE GENOMIC DNA]</scope>
    <source>
        <strain evidence="11 12">SYSU G07066</strain>
    </source>
</reference>
<dbReference type="Gene3D" id="3.30.565.10">
    <property type="entry name" value="Histidine kinase-like ATPase, C-terminal domain"/>
    <property type="match status" value="1"/>
</dbReference>
<evidence type="ECO:0000259" key="8">
    <source>
        <dbReference type="PROSITE" id="PS50110"/>
    </source>
</evidence>
<proteinExistence type="predicted"/>
<protein>
    <recommendedName>
        <fullName evidence="2">histidine kinase</fullName>
        <ecNumber evidence="2">2.7.13.3</ecNumber>
    </recommendedName>
</protein>
<dbReference type="Pfam" id="PF05228">
    <property type="entry name" value="CHASE4"/>
    <property type="match status" value="1"/>
</dbReference>
<keyword evidence="3 4" id="KW-0597">Phosphoprotein</keyword>
<sequence>MVASLAALIAAALMIVAAAVYLGSRRQDELQAQGEQRAVAHAIQSLEKAIATNVRDYGWWTDAVRFLSLELNEAWADENIGPYIYKTFGYDVALVVTGDDRPRIGWVRGERATDAAAMVLGPSLSRLLAQARASHSGAEPVPTVTVLPGEGGLFVSAASPIVPQPGTTVSLPDGPPALLVFAKCLDEAFLDELAAEFGFRDPSFAPPGTTPPEYTHVSLAGPSGEVVREIVWEPWRPGRAQLAWLIPALLGSLAVFSLFTRIVLGSIRRSTVAIRTSEARFRDIAEASSDWIWETDAALRLTYLSEHFRRATGLSPQHALGQPLHAVLEPPDPEQRARQAAVIEAALPFRDVLCHLLHPNGGDMRSLRVAGKPVLGPDGSFQGYRGTATDITAEMTALREVRKQEREALESLAAAKAELERLNAELERRVEERTQERESALAQLFQAQKVDAVGQLTGGVAHDFNNLLMAVLTNLDLLRNRLAGDPKALRLIGGAIQAAERGATLTQRLLAFARRQDLQPRAVDLPELVQGLADLLQRSVGPLVCIRIEAPQDLPAARVDPHQLELALLNLAVNARDAMPTGGTLTIALARDTVGFAHPAGLAPGDYVRIDVIDVGVGMDATTLRRAVEPFFSTKGPGRGTGLGLSMVHGLAAQSGGTLQLTSRLGEGTTATLWLPVAEVGRIAAEEAASAEPIHASERSATILVVDDDALVRMGTVAMLDELGHSVMEADSGQEALELLRERTDIDLVITDYAMPGMTGAALAREVRELRPGLPVLLATGYAELPEGATLDLPRLGKPYRLAELAALLRELLPWTVDDPKVVSLARRRSGFG</sequence>
<dbReference type="PRINTS" id="PR00344">
    <property type="entry name" value="BCTRLSENSOR"/>
</dbReference>
<evidence type="ECO:0000256" key="1">
    <source>
        <dbReference type="ARBA" id="ARBA00000085"/>
    </source>
</evidence>
<feature type="coiled-coil region" evidence="5">
    <location>
        <begin position="398"/>
        <end position="443"/>
    </location>
</feature>
<dbReference type="InterPro" id="IPR035965">
    <property type="entry name" value="PAS-like_dom_sf"/>
</dbReference>
<dbReference type="Pfam" id="PF00072">
    <property type="entry name" value="Response_reg"/>
    <property type="match status" value="1"/>
</dbReference>
<dbReference type="EC" id="2.7.13.3" evidence="2"/>
<dbReference type="Gene3D" id="1.10.287.130">
    <property type="match status" value="1"/>
</dbReference>
<dbReference type="Pfam" id="PF08448">
    <property type="entry name" value="PAS_4"/>
    <property type="match status" value="1"/>
</dbReference>